<dbReference type="InterPro" id="IPR005074">
    <property type="entry name" value="Peptidase_C39"/>
</dbReference>
<name>A0ABY6CND8_9BACT</name>
<protein>
    <submittedName>
        <fullName evidence="12">Peptidase domain-containing ABC transporter</fullName>
    </submittedName>
</protein>
<feature type="domain" description="Peptidase C39" evidence="11">
    <location>
        <begin position="9"/>
        <end position="133"/>
    </location>
</feature>
<dbReference type="Gene3D" id="1.20.1560.10">
    <property type="entry name" value="ABC transporter type 1, transmembrane domain"/>
    <property type="match status" value="1"/>
</dbReference>
<feature type="transmembrane region" description="Helical" evidence="8">
    <location>
        <begin position="199"/>
        <end position="217"/>
    </location>
</feature>
<feature type="domain" description="ABC transmembrane type-1" evidence="10">
    <location>
        <begin position="164"/>
        <end position="445"/>
    </location>
</feature>
<dbReference type="Pfam" id="PF00005">
    <property type="entry name" value="ABC_tran"/>
    <property type="match status" value="1"/>
</dbReference>
<gene>
    <name evidence="12" type="ORF">N6H18_16915</name>
</gene>
<sequence length="727" mass="80989">MKKDALVKQRDITDCGAACLASIAAHYDLKLPVSKIRQIAGTDKKGTNALGMVEAAEKLGFSAKGAKGGADALDKIPVPTIAHVVVKEVLHHYVVIYKVTKDTVMVMDPGTGKMETYSKDEFIKIWSGVLILMMPNESFQSANTKVSVGCRFWFLIRPHRSIIIQSIVGAAVFTLIGLTTAIYVQKIVDHVLPSQNQNLLNLLGVAMLCLLAVQIVINSLKSLFVLKTGQQIDVKLILGYYKHLLTLPQRFFDTMRTGEIISRINDAVKIRAFINEIAIDVIINLFVIAFSFVLMFTYYWKLAVVMLLVIPVYLLIYWMTNRFNKKVERKVMEHSAELESQLVESVNSAKTIKMFGMRFHANLKTEIRFVNLLGSVYQSGKNAIFSTNASLTVSRLFTIILLWVGAGFVMDQHISPGELMSFYAIIGYFTGPVSSLIGANRSYQNAMIAADRLFEIMDLETDSNKDKLEILPSEVGDIRFEKVNFRYGTRKTVFENLDLLIPKGKLMLILGESGSGKSTIASLLKRLYKIDSGQILIGNYEINAIHEDSLNALVGIVPQEIDLFAGTVIENIALGEFQPDTQRIVQLAHELGVLDFINELQGGFSAYLGENGTNLSIGQRQRLAILRTLYADPEVVIFDEATSALDKKSEAFVLKTMLRLRDQGKIVISISHRLNAVTMADQIVLLESGRVIANGSHEELLRSNQPYQQLMGQQENINTESYLNQPS</sequence>
<evidence type="ECO:0000256" key="5">
    <source>
        <dbReference type="ARBA" id="ARBA00022840"/>
    </source>
</evidence>
<reference evidence="12" key="1">
    <citation type="submission" date="2022-09" db="EMBL/GenBank/DDBJ databases">
        <title>Comparative genomics and taxonomic characterization of three novel marine species of genus Reichenbachiella exhibiting antioxidant and polysaccharide degradation activities.</title>
        <authorList>
            <person name="Muhammad N."/>
            <person name="Lee Y.-J."/>
            <person name="Ko J."/>
            <person name="Kim S.-G."/>
        </authorList>
    </citation>
    <scope>NUCLEOTIDE SEQUENCE</scope>
    <source>
        <strain evidence="12">BKB1-1</strain>
    </source>
</reference>
<feature type="transmembrane region" description="Helical" evidence="8">
    <location>
        <begin position="162"/>
        <end position="184"/>
    </location>
</feature>
<dbReference type="RefSeq" id="WP_262309463.1">
    <property type="nucleotide sequence ID" value="NZ_CP106679.1"/>
</dbReference>
<dbReference type="SUPFAM" id="SSF90123">
    <property type="entry name" value="ABC transporter transmembrane region"/>
    <property type="match status" value="1"/>
</dbReference>
<dbReference type="EMBL" id="CP106679">
    <property type="protein sequence ID" value="UXP32026.1"/>
    <property type="molecule type" value="Genomic_DNA"/>
</dbReference>
<dbReference type="PROSITE" id="PS50893">
    <property type="entry name" value="ABC_TRANSPORTER_2"/>
    <property type="match status" value="1"/>
</dbReference>
<dbReference type="Gene3D" id="3.90.70.10">
    <property type="entry name" value="Cysteine proteinases"/>
    <property type="match status" value="1"/>
</dbReference>
<evidence type="ECO:0000259" key="11">
    <source>
        <dbReference type="PROSITE" id="PS50990"/>
    </source>
</evidence>
<dbReference type="InterPro" id="IPR011527">
    <property type="entry name" value="ABC1_TM_dom"/>
</dbReference>
<keyword evidence="5" id="KW-0067">ATP-binding</keyword>
<keyword evidence="6 8" id="KW-1133">Transmembrane helix</keyword>
<organism evidence="12 13">
    <name type="scientific">Reichenbachiella agarivorans</name>
    <dbReference type="NCBI Taxonomy" id="2979464"/>
    <lineage>
        <taxon>Bacteria</taxon>
        <taxon>Pseudomonadati</taxon>
        <taxon>Bacteroidota</taxon>
        <taxon>Cytophagia</taxon>
        <taxon>Cytophagales</taxon>
        <taxon>Reichenbachiellaceae</taxon>
        <taxon>Reichenbachiella</taxon>
    </lineage>
</organism>
<evidence type="ECO:0000313" key="12">
    <source>
        <dbReference type="EMBL" id="UXP32026.1"/>
    </source>
</evidence>
<dbReference type="InterPro" id="IPR027417">
    <property type="entry name" value="P-loop_NTPase"/>
</dbReference>
<feature type="transmembrane region" description="Helical" evidence="8">
    <location>
        <begin position="302"/>
        <end position="320"/>
    </location>
</feature>
<dbReference type="Pfam" id="PF00664">
    <property type="entry name" value="ABC_membrane"/>
    <property type="match status" value="1"/>
</dbReference>
<dbReference type="InterPro" id="IPR025662">
    <property type="entry name" value="Sigma_54_int_dom_ATP-bd_1"/>
</dbReference>
<dbReference type="InterPro" id="IPR036640">
    <property type="entry name" value="ABC1_TM_sf"/>
</dbReference>
<evidence type="ECO:0000259" key="9">
    <source>
        <dbReference type="PROSITE" id="PS50893"/>
    </source>
</evidence>
<feature type="transmembrane region" description="Helical" evidence="8">
    <location>
        <begin position="277"/>
        <end position="296"/>
    </location>
</feature>
<evidence type="ECO:0000256" key="8">
    <source>
        <dbReference type="SAM" id="Phobius"/>
    </source>
</evidence>
<dbReference type="CDD" id="cd02418">
    <property type="entry name" value="Peptidase_C39B"/>
    <property type="match status" value="1"/>
</dbReference>
<keyword evidence="7 8" id="KW-0472">Membrane</keyword>
<dbReference type="CDD" id="cd18570">
    <property type="entry name" value="ABC_6TM_PCAT1_LagD_like"/>
    <property type="match status" value="1"/>
</dbReference>
<accession>A0ABY6CND8</accession>
<dbReference type="PROSITE" id="PS50990">
    <property type="entry name" value="PEPTIDASE_C39"/>
    <property type="match status" value="1"/>
</dbReference>
<dbReference type="Proteomes" id="UP001065174">
    <property type="component" value="Chromosome"/>
</dbReference>
<dbReference type="SMART" id="SM00382">
    <property type="entry name" value="AAA"/>
    <property type="match status" value="1"/>
</dbReference>
<dbReference type="PROSITE" id="PS00675">
    <property type="entry name" value="SIGMA54_INTERACT_1"/>
    <property type="match status" value="1"/>
</dbReference>
<evidence type="ECO:0000256" key="3">
    <source>
        <dbReference type="ARBA" id="ARBA00022741"/>
    </source>
</evidence>
<feature type="transmembrane region" description="Helical" evidence="8">
    <location>
        <begin position="420"/>
        <end position="439"/>
    </location>
</feature>
<dbReference type="SUPFAM" id="SSF52540">
    <property type="entry name" value="P-loop containing nucleoside triphosphate hydrolases"/>
    <property type="match status" value="1"/>
</dbReference>
<dbReference type="InterPro" id="IPR003593">
    <property type="entry name" value="AAA+_ATPase"/>
</dbReference>
<dbReference type="Gene3D" id="3.40.50.300">
    <property type="entry name" value="P-loop containing nucleotide triphosphate hydrolases"/>
    <property type="match status" value="1"/>
</dbReference>
<keyword evidence="2 8" id="KW-0812">Transmembrane</keyword>
<feature type="transmembrane region" description="Helical" evidence="8">
    <location>
        <begin position="396"/>
        <end position="414"/>
    </location>
</feature>
<dbReference type="PANTHER" id="PTHR43394:SF1">
    <property type="entry name" value="ATP-BINDING CASSETTE SUB-FAMILY B MEMBER 10, MITOCHONDRIAL"/>
    <property type="match status" value="1"/>
</dbReference>
<feature type="domain" description="ABC transporter" evidence="9">
    <location>
        <begin position="478"/>
        <end position="713"/>
    </location>
</feature>
<dbReference type="InterPro" id="IPR003439">
    <property type="entry name" value="ABC_transporter-like_ATP-bd"/>
</dbReference>
<dbReference type="PANTHER" id="PTHR43394">
    <property type="entry name" value="ATP-DEPENDENT PERMEASE MDL1, MITOCHONDRIAL"/>
    <property type="match status" value="1"/>
</dbReference>
<dbReference type="InterPro" id="IPR039421">
    <property type="entry name" value="Type_1_exporter"/>
</dbReference>
<dbReference type="Pfam" id="PF03412">
    <property type="entry name" value="Peptidase_C39"/>
    <property type="match status" value="1"/>
</dbReference>
<evidence type="ECO:0000256" key="4">
    <source>
        <dbReference type="ARBA" id="ARBA00022801"/>
    </source>
</evidence>
<dbReference type="PROSITE" id="PS50929">
    <property type="entry name" value="ABC_TM1F"/>
    <property type="match status" value="1"/>
</dbReference>
<evidence type="ECO:0000259" key="10">
    <source>
        <dbReference type="PROSITE" id="PS50929"/>
    </source>
</evidence>
<keyword evidence="13" id="KW-1185">Reference proteome</keyword>
<evidence type="ECO:0000256" key="6">
    <source>
        <dbReference type="ARBA" id="ARBA00022989"/>
    </source>
</evidence>
<keyword evidence="4" id="KW-0378">Hydrolase</keyword>
<proteinExistence type="predicted"/>
<comment type="subcellular location">
    <subcellularLocation>
        <location evidence="1">Cell membrane</location>
        <topology evidence="1">Multi-pass membrane protein</topology>
    </subcellularLocation>
</comment>
<evidence type="ECO:0000256" key="1">
    <source>
        <dbReference type="ARBA" id="ARBA00004651"/>
    </source>
</evidence>
<evidence type="ECO:0000256" key="2">
    <source>
        <dbReference type="ARBA" id="ARBA00022692"/>
    </source>
</evidence>
<evidence type="ECO:0000256" key="7">
    <source>
        <dbReference type="ARBA" id="ARBA00023136"/>
    </source>
</evidence>
<keyword evidence="3" id="KW-0547">Nucleotide-binding</keyword>
<evidence type="ECO:0000313" key="13">
    <source>
        <dbReference type="Proteomes" id="UP001065174"/>
    </source>
</evidence>